<reference evidence="2 3" key="1">
    <citation type="submission" date="2013-12" db="EMBL/GenBank/DDBJ databases">
        <title>Annotation of the Bibersteinia trehalosi USDA-ARS-USMARC-190 complete genome.</title>
        <authorList>
            <person name="Harhay G.P."/>
            <person name="McVey S."/>
            <person name="Clawson M.L."/>
            <person name="Bono J."/>
            <person name="Heaton M.P."/>
            <person name="Chitko-Mckown C.G."/>
            <person name="Harhay D.M."/>
            <person name="Smith T.P.L."/>
        </authorList>
    </citation>
    <scope>NUCLEOTIDE SEQUENCE [LARGE SCALE GENOMIC DNA]</scope>
    <source>
        <strain evidence="2 3">USDA-ARS-USMARC-190</strain>
    </source>
</reference>
<gene>
    <name evidence="2" type="ORF">F544_18280</name>
</gene>
<evidence type="ECO:0000313" key="2">
    <source>
        <dbReference type="EMBL" id="AHG87056.1"/>
    </source>
</evidence>
<evidence type="ECO:0000313" key="3">
    <source>
        <dbReference type="Proteomes" id="UP000019086"/>
    </source>
</evidence>
<feature type="transmembrane region" description="Helical" evidence="1">
    <location>
        <begin position="12"/>
        <end position="31"/>
    </location>
</feature>
<name>W0R8E2_BIBTR</name>
<keyword evidence="1" id="KW-1133">Transmembrane helix</keyword>
<sequence>MAGGVGWALFHSQQAFFLVVPYTACLALIPVQPKNKDAP</sequence>
<accession>W0R8E2</accession>
<evidence type="ECO:0000256" key="1">
    <source>
        <dbReference type="SAM" id="Phobius"/>
    </source>
</evidence>
<dbReference type="HOGENOM" id="CLU_3305396_0_0_6"/>
<proteinExistence type="predicted"/>
<dbReference type="AlphaFoldDB" id="W0R8E2"/>
<organism evidence="2 3">
    <name type="scientific">Bibersteinia trehalosi USDA-ARS-USMARC-190</name>
    <dbReference type="NCBI Taxonomy" id="1263832"/>
    <lineage>
        <taxon>Bacteria</taxon>
        <taxon>Pseudomonadati</taxon>
        <taxon>Pseudomonadota</taxon>
        <taxon>Gammaproteobacteria</taxon>
        <taxon>Pasteurellales</taxon>
        <taxon>Pasteurellaceae</taxon>
        <taxon>Bibersteinia</taxon>
    </lineage>
</organism>
<dbReference type="KEGG" id="btra:F544_18280"/>
<keyword evidence="1" id="KW-0812">Transmembrane</keyword>
<dbReference type="EMBL" id="CP006956">
    <property type="protein sequence ID" value="AHG87056.1"/>
    <property type="molecule type" value="Genomic_DNA"/>
</dbReference>
<dbReference type="Proteomes" id="UP000019086">
    <property type="component" value="Chromosome"/>
</dbReference>
<keyword evidence="1" id="KW-0472">Membrane</keyword>
<protein>
    <submittedName>
        <fullName evidence="2">Uncharacterized protein</fullName>
    </submittedName>
</protein>